<dbReference type="GO" id="GO:0045505">
    <property type="term" value="F:dynein intermediate chain binding"/>
    <property type="evidence" value="ECO:0007669"/>
    <property type="project" value="InterPro"/>
</dbReference>
<reference evidence="2" key="1">
    <citation type="submission" date="2020-08" db="EMBL/GenBank/DDBJ databases">
        <title>Multicomponent nature underlies the extraordinary mechanical properties of spider dragline silk.</title>
        <authorList>
            <person name="Kono N."/>
            <person name="Nakamura H."/>
            <person name="Mori M."/>
            <person name="Yoshida Y."/>
            <person name="Ohtoshi R."/>
            <person name="Malay A.D."/>
            <person name="Moran D.A.P."/>
            <person name="Tomita M."/>
            <person name="Numata K."/>
            <person name="Arakawa K."/>
        </authorList>
    </citation>
    <scope>NUCLEOTIDE SEQUENCE</scope>
</reference>
<proteinExistence type="predicted"/>
<evidence type="ECO:0000259" key="1">
    <source>
        <dbReference type="Pfam" id="PF17857"/>
    </source>
</evidence>
<dbReference type="GO" id="GO:0051959">
    <property type="term" value="F:dynein light intermediate chain binding"/>
    <property type="evidence" value="ECO:0007669"/>
    <property type="project" value="InterPro"/>
</dbReference>
<feature type="domain" description="Dynein heavy chain 3 AAA+ lid" evidence="1">
    <location>
        <begin position="38"/>
        <end position="73"/>
    </location>
</feature>
<dbReference type="EMBL" id="BMAW01130941">
    <property type="protein sequence ID" value="GFU37037.1"/>
    <property type="molecule type" value="Genomic_DNA"/>
</dbReference>
<dbReference type="Gene3D" id="1.20.920.30">
    <property type="match status" value="1"/>
</dbReference>
<evidence type="ECO:0000313" key="3">
    <source>
        <dbReference type="Proteomes" id="UP000887013"/>
    </source>
</evidence>
<dbReference type="PANTHER" id="PTHR22878">
    <property type="entry name" value="DYNEIN HEAVY CHAIN 6, AXONEMAL-LIKE-RELATED"/>
    <property type="match status" value="1"/>
</dbReference>
<dbReference type="InterPro" id="IPR041589">
    <property type="entry name" value="DNAH3_AAA_lid_1"/>
</dbReference>
<accession>A0A8X6QY98</accession>
<comment type="caution">
    <text evidence="2">The sequence shown here is derived from an EMBL/GenBank/DDBJ whole genome shotgun (WGS) entry which is preliminary data.</text>
</comment>
<dbReference type="InterPro" id="IPR026983">
    <property type="entry name" value="DHC"/>
</dbReference>
<sequence length="83" mass="9836">MQTIFGLQLKEHLRRIHPPGESQEEVEEFKINVQQQIVRLAMHLHKRMSSAFHPTALKFHYLFNLRDISNVFRVSDPKGAFHE</sequence>
<name>A0A8X6QY98_NEPPI</name>
<dbReference type="OrthoDB" id="447173at2759"/>
<protein>
    <submittedName>
        <fullName evidence="2">Dynein beta chain, ciliary</fullName>
    </submittedName>
</protein>
<keyword evidence="3" id="KW-1185">Reference proteome</keyword>
<dbReference type="Pfam" id="PF17857">
    <property type="entry name" value="AAA_lid_1"/>
    <property type="match status" value="1"/>
</dbReference>
<dbReference type="GO" id="GO:0030286">
    <property type="term" value="C:dynein complex"/>
    <property type="evidence" value="ECO:0007669"/>
    <property type="project" value="InterPro"/>
</dbReference>
<dbReference type="GO" id="GO:0007018">
    <property type="term" value="P:microtubule-based movement"/>
    <property type="evidence" value="ECO:0007669"/>
    <property type="project" value="InterPro"/>
</dbReference>
<organism evidence="2 3">
    <name type="scientific">Nephila pilipes</name>
    <name type="common">Giant wood spider</name>
    <name type="synonym">Nephila maculata</name>
    <dbReference type="NCBI Taxonomy" id="299642"/>
    <lineage>
        <taxon>Eukaryota</taxon>
        <taxon>Metazoa</taxon>
        <taxon>Ecdysozoa</taxon>
        <taxon>Arthropoda</taxon>
        <taxon>Chelicerata</taxon>
        <taxon>Arachnida</taxon>
        <taxon>Araneae</taxon>
        <taxon>Araneomorphae</taxon>
        <taxon>Entelegynae</taxon>
        <taxon>Araneoidea</taxon>
        <taxon>Nephilidae</taxon>
        <taxon>Nephila</taxon>
    </lineage>
</organism>
<dbReference type="Proteomes" id="UP000887013">
    <property type="component" value="Unassembled WGS sequence"/>
</dbReference>
<dbReference type="AlphaFoldDB" id="A0A8X6QY98"/>
<gene>
    <name evidence="2" type="primary">DYHC_1</name>
    <name evidence="2" type="ORF">NPIL_601341</name>
</gene>
<evidence type="ECO:0000313" key="2">
    <source>
        <dbReference type="EMBL" id="GFU37037.1"/>
    </source>
</evidence>